<protein>
    <recommendedName>
        <fullName evidence="1">DNA binding HTH domain-containing protein</fullName>
    </recommendedName>
</protein>
<name>A0A6C2UBR4_PONDE</name>
<dbReference type="Proteomes" id="UP000366872">
    <property type="component" value="Unassembled WGS sequence"/>
</dbReference>
<reference evidence="2 3" key="1">
    <citation type="submission" date="2019-04" db="EMBL/GenBank/DDBJ databases">
        <authorList>
            <person name="Van Vliet M D."/>
        </authorList>
    </citation>
    <scope>NUCLEOTIDE SEQUENCE [LARGE SCALE GENOMIC DNA]</scope>
    <source>
        <strain evidence="2 3">F1</strain>
    </source>
</reference>
<dbReference type="InterPro" id="IPR002197">
    <property type="entry name" value="HTH_Fis"/>
</dbReference>
<accession>A0A6C2UBR4</accession>
<dbReference type="Pfam" id="PF02954">
    <property type="entry name" value="HTH_8"/>
    <property type="match status" value="1"/>
</dbReference>
<dbReference type="Gene3D" id="1.10.10.60">
    <property type="entry name" value="Homeodomain-like"/>
    <property type="match status" value="1"/>
</dbReference>
<evidence type="ECO:0000313" key="2">
    <source>
        <dbReference type="EMBL" id="VGO16804.1"/>
    </source>
</evidence>
<gene>
    <name evidence="2" type="ORF">PDESU_05396</name>
</gene>
<evidence type="ECO:0000313" key="3">
    <source>
        <dbReference type="Proteomes" id="UP000366872"/>
    </source>
</evidence>
<dbReference type="GO" id="GO:0043565">
    <property type="term" value="F:sequence-specific DNA binding"/>
    <property type="evidence" value="ECO:0007669"/>
    <property type="project" value="InterPro"/>
</dbReference>
<dbReference type="RefSeq" id="WP_136082327.1">
    <property type="nucleotide sequence ID" value="NZ_CAAHFG010000004.1"/>
</dbReference>
<dbReference type="EMBL" id="CAAHFG010000004">
    <property type="protein sequence ID" value="VGO16804.1"/>
    <property type="molecule type" value="Genomic_DNA"/>
</dbReference>
<feature type="domain" description="DNA binding HTH" evidence="1">
    <location>
        <begin position="21"/>
        <end position="60"/>
    </location>
</feature>
<organism evidence="2 3">
    <name type="scientific">Pontiella desulfatans</name>
    <dbReference type="NCBI Taxonomy" id="2750659"/>
    <lineage>
        <taxon>Bacteria</taxon>
        <taxon>Pseudomonadati</taxon>
        <taxon>Kiritimatiellota</taxon>
        <taxon>Kiritimatiellia</taxon>
        <taxon>Kiritimatiellales</taxon>
        <taxon>Pontiellaceae</taxon>
        <taxon>Pontiella</taxon>
    </lineage>
</organism>
<proteinExistence type="predicted"/>
<dbReference type="InterPro" id="IPR009057">
    <property type="entry name" value="Homeodomain-like_sf"/>
</dbReference>
<sequence>MKTPKDIQNAEGPINLEEAVGDFERNLIEQALEKCNGIQTRAAEHLGTTRRILRYRMDKLGIRPQRGKHP</sequence>
<dbReference type="SUPFAM" id="SSF46689">
    <property type="entry name" value="Homeodomain-like"/>
    <property type="match status" value="1"/>
</dbReference>
<dbReference type="PRINTS" id="PR01590">
    <property type="entry name" value="HTHFIS"/>
</dbReference>
<dbReference type="AlphaFoldDB" id="A0A6C2UBR4"/>
<keyword evidence="3" id="KW-1185">Reference proteome</keyword>
<evidence type="ECO:0000259" key="1">
    <source>
        <dbReference type="Pfam" id="PF02954"/>
    </source>
</evidence>